<evidence type="ECO:0000313" key="2">
    <source>
        <dbReference type="EMBL" id="KRQ92810.1"/>
    </source>
</evidence>
<evidence type="ECO:0000256" key="1">
    <source>
        <dbReference type="SAM" id="Phobius"/>
    </source>
</evidence>
<comment type="caution">
    <text evidence="2">The sequence shown here is derived from an EMBL/GenBank/DDBJ whole genome shotgun (WGS) entry which is preliminary data.</text>
</comment>
<evidence type="ECO:0000313" key="3">
    <source>
        <dbReference type="Proteomes" id="UP000050863"/>
    </source>
</evidence>
<feature type="transmembrane region" description="Helical" evidence="1">
    <location>
        <begin position="329"/>
        <end position="351"/>
    </location>
</feature>
<keyword evidence="1" id="KW-0472">Membrane</keyword>
<dbReference type="Proteomes" id="UP000050863">
    <property type="component" value="Unassembled WGS sequence"/>
</dbReference>
<dbReference type="InterPro" id="IPR011852">
    <property type="entry name" value="TRAP_TAXI"/>
</dbReference>
<dbReference type="PANTHER" id="PTHR42941:SF1">
    <property type="entry name" value="SLL1037 PROTEIN"/>
    <property type="match status" value="1"/>
</dbReference>
<sequence length="445" mass="47929">MNPMKLPTWLRIALVAGVFLLVAGTGFLAYRWYTKPTTLTVAVGSLDGEASRLVTAIARKLTQLNAPVRFNIVETGGVLDAATAFASGQVDLAVVRGDVGDLSQAQAVVVVAHAVALLIAPPGSPISDIAGLKRVTVGVVGGDVNRKIVKELSDEYDLARANVIFKNLAPADARKALETKEVRAILVVVPLAEKYLTLIRSLFPQNTKTSPVLIPIEQAGAIAGRDRAYESYEVPKGTLRGAPPVPADDLTTLRTSFYLVAQKKLSNDLVTDLTQSVMNARRDLLTELPILAQVTAPDTDADAHLPVHPGAAAFYNGTQQSFLDEWGNIIFLAPMIAGGLLSVLAAAWKFLRADGPQTREQALDALYALGRRIRISGSEVELDEIELEIDRILQTQRLKAAAGEDETRDVTALNVAAHRLENLIHDRRLVLAPQQGGKTREQLRG</sequence>
<gene>
    <name evidence="2" type="ORF">CQ12_40540</name>
</gene>
<protein>
    <submittedName>
        <fullName evidence="2">C4-dicarboxylate ABC transporter substrate-binding protein</fullName>
    </submittedName>
</protein>
<dbReference type="AlphaFoldDB" id="A0A0R3KCG4"/>
<keyword evidence="3" id="KW-1185">Reference proteome</keyword>
<dbReference type="PANTHER" id="PTHR42941">
    <property type="entry name" value="SLL1037 PROTEIN"/>
    <property type="match status" value="1"/>
</dbReference>
<accession>A0A0R3KCG4</accession>
<feature type="transmembrane region" description="Helical" evidence="1">
    <location>
        <begin position="12"/>
        <end position="33"/>
    </location>
</feature>
<dbReference type="Pfam" id="PF16868">
    <property type="entry name" value="NMT1_3"/>
    <property type="match status" value="1"/>
</dbReference>
<name>A0A0R3KCG4_9BRAD</name>
<proteinExistence type="predicted"/>
<dbReference type="Gene3D" id="3.40.190.10">
    <property type="entry name" value="Periplasmic binding protein-like II"/>
    <property type="match status" value="2"/>
</dbReference>
<dbReference type="SUPFAM" id="SSF53850">
    <property type="entry name" value="Periplasmic binding protein-like II"/>
    <property type="match status" value="1"/>
</dbReference>
<dbReference type="STRING" id="280332.CQ12_40540"/>
<organism evidence="2 3">
    <name type="scientific">Bradyrhizobium jicamae</name>
    <dbReference type="NCBI Taxonomy" id="280332"/>
    <lineage>
        <taxon>Bacteria</taxon>
        <taxon>Pseudomonadati</taxon>
        <taxon>Pseudomonadota</taxon>
        <taxon>Alphaproteobacteria</taxon>
        <taxon>Hyphomicrobiales</taxon>
        <taxon>Nitrobacteraceae</taxon>
        <taxon>Bradyrhizobium</taxon>
    </lineage>
</organism>
<reference evidence="2 3" key="1">
    <citation type="submission" date="2014-03" db="EMBL/GenBank/DDBJ databases">
        <title>Bradyrhizobium valentinum sp. nov., isolated from effective nodules of Lupinus mariae-josephae, a lupine endemic of basic-lime soils in Eastern Spain.</title>
        <authorList>
            <person name="Duran D."/>
            <person name="Rey L."/>
            <person name="Navarro A."/>
            <person name="Busquets A."/>
            <person name="Imperial J."/>
            <person name="Ruiz-Argueso T."/>
        </authorList>
    </citation>
    <scope>NUCLEOTIDE SEQUENCE [LARGE SCALE GENOMIC DNA]</scope>
    <source>
        <strain evidence="2 3">PAC68</strain>
    </source>
</reference>
<keyword evidence="1" id="KW-1133">Transmembrane helix</keyword>
<dbReference type="EMBL" id="LLXZ01000233">
    <property type="protein sequence ID" value="KRQ92810.1"/>
    <property type="molecule type" value="Genomic_DNA"/>
</dbReference>
<dbReference type="RefSeq" id="WP_057840903.1">
    <property type="nucleotide sequence ID" value="NZ_LLXZ01000233.1"/>
</dbReference>
<dbReference type="OrthoDB" id="252197at2"/>
<keyword evidence="1" id="KW-0812">Transmembrane</keyword>